<dbReference type="CDD" id="cd07377">
    <property type="entry name" value="WHTH_GntR"/>
    <property type="match status" value="1"/>
</dbReference>
<accession>A0ABN3U4L3</accession>
<dbReference type="InterPro" id="IPR036390">
    <property type="entry name" value="WH_DNA-bd_sf"/>
</dbReference>
<evidence type="ECO:0000313" key="8">
    <source>
        <dbReference type="EMBL" id="GAA2723557.1"/>
    </source>
</evidence>
<proteinExistence type="inferred from homology"/>
<keyword evidence="4" id="KW-0238">DNA-binding</keyword>
<keyword evidence="8" id="KW-0808">Transferase</keyword>
<reference evidence="8 9" key="1">
    <citation type="journal article" date="2019" name="Int. J. Syst. Evol. Microbiol.">
        <title>The Global Catalogue of Microorganisms (GCM) 10K type strain sequencing project: providing services to taxonomists for standard genome sequencing and annotation.</title>
        <authorList>
            <consortium name="The Broad Institute Genomics Platform"/>
            <consortium name="The Broad Institute Genome Sequencing Center for Infectious Disease"/>
            <person name="Wu L."/>
            <person name="Ma J."/>
        </authorList>
    </citation>
    <scope>NUCLEOTIDE SEQUENCE [LARGE SCALE GENOMIC DNA]</scope>
    <source>
        <strain evidence="8 9">JCM 8201</strain>
    </source>
</reference>
<protein>
    <submittedName>
        <fullName evidence="8">PLP-dependent aminotransferase family protein</fullName>
    </submittedName>
</protein>
<evidence type="ECO:0000259" key="7">
    <source>
        <dbReference type="PROSITE" id="PS50949"/>
    </source>
</evidence>
<dbReference type="PROSITE" id="PS50949">
    <property type="entry name" value="HTH_GNTR"/>
    <property type="match status" value="1"/>
</dbReference>
<dbReference type="SMART" id="SM00345">
    <property type="entry name" value="HTH_GNTR"/>
    <property type="match status" value="1"/>
</dbReference>
<evidence type="ECO:0000256" key="5">
    <source>
        <dbReference type="ARBA" id="ARBA00023163"/>
    </source>
</evidence>
<dbReference type="InterPro" id="IPR004839">
    <property type="entry name" value="Aminotransferase_I/II_large"/>
</dbReference>
<evidence type="ECO:0000256" key="6">
    <source>
        <dbReference type="SAM" id="MobiDB-lite"/>
    </source>
</evidence>
<sequence>MSDLHLDLDRSAGRLAVQLAARLREAVRSGRLPPATRLPATRALSRDLDVSRGVVVAAYEQLTAEGLLASRSGDGTRVARLPASAGPAVPRSRRAEPSAEYDLRPGTPDLSAFPRTQWAAALKQALDGMEHADFAYPDPAGVPALREELAGYLGRVRAAVATPDQVVVTGGVAHGLSSVVRLAGVSLALEDPLSERQMSLLEATGVPLLRVPVDEEGMDVDALARSGAKAVLLTPAHQFPTGVVLSSRRRASLVAWAEATGGLLLEDDYDAEFRYDRDPVGCLQGLAPDRTVLLGSVSKALAPGLRLGWLVAPPALAVRVARHRADTDLGSPAVEQHALARFLASGGYDRQLRRMRRVYRARRDALVAALAEHLPEAGIHGISAGLHLYLRLPRPVRGLAEAAAERGVLVHTSGRDGLVVGYAGLNEQRLAEAVARLAEAVRRLPGS</sequence>
<keyword evidence="3" id="KW-0805">Transcription regulation</keyword>
<dbReference type="Pfam" id="PF00392">
    <property type="entry name" value="GntR"/>
    <property type="match status" value="1"/>
</dbReference>
<gene>
    <name evidence="8" type="ORF">GCM10010439_19150</name>
</gene>
<name>A0ABN3U4L3_9ACTN</name>
<dbReference type="InterPro" id="IPR051446">
    <property type="entry name" value="HTH_trans_reg/aminotransferase"/>
</dbReference>
<dbReference type="SUPFAM" id="SSF46785">
    <property type="entry name" value="Winged helix' DNA-binding domain"/>
    <property type="match status" value="1"/>
</dbReference>
<feature type="domain" description="HTH gntR-type" evidence="7">
    <location>
        <begin position="13"/>
        <end position="81"/>
    </location>
</feature>
<dbReference type="InterPro" id="IPR015421">
    <property type="entry name" value="PyrdxlP-dep_Trfase_major"/>
</dbReference>
<keyword evidence="8" id="KW-0032">Aminotransferase</keyword>
<dbReference type="PANTHER" id="PTHR46577">
    <property type="entry name" value="HTH-TYPE TRANSCRIPTIONAL REGULATORY PROTEIN GABR"/>
    <property type="match status" value="1"/>
</dbReference>
<feature type="region of interest" description="Disordered" evidence="6">
    <location>
        <begin position="81"/>
        <end position="107"/>
    </location>
</feature>
<dbReference type="InterPro" id="IPR015424">
    <property type="entry name" value="PyrdxlP-dep_Trfase"/>
</dbReference>
<keyword evidence="2" id="KW-0663">Pyridoxal phosphate</keyword>
<evidence type="ECO:0000256" key="3">
    <source>
        <dbReference type="ARBA" id="ARBA00023015"/>
    </source>
</evidence>
<dbReference type="Gene3D" id="3.40.640.10">
    <property type="entry name" value="Type I PLP-dependent aspartate aminotransferase-like (Major domain)"/>
    <property type="match status" value="1"/>
</dbReference>
<dbReference type="PANTHER" id="PTHR46577:SF1">
    <property type="entry name" value="HTH-TYPE TRANSCRIPTIONAL REGULATORY PROTEIN GABR"/>
    <property type="match status" value="1"/>
</dbReference>
<dbReference type="Gene3D" id="1.10.10.10">
    <property type="entry name" value="Winged helix-like DNA-binding domain superfamily/Winged helix DNA-binding domain"/>
    <property type="match status" value="1"/>
</dbReference>
<dbReference type="CDD" id="cd00609">
    <property type="entry name" value="AAT_like"/>
    <property type="match status" value="1"/>
</dbReference>
<dbReference type="GO" id="GO:0008483">
    <property type="term" value="F:transaminase activity"/>
    <property type="evidence" value="ECO:0007669"/>
    <property type="project" value="UniProtKB-KW"/>
</dbReference>
<dbReference type="SUPFAM" id="SSF53383">
    <property type="entry name" value="PLP-dependent transferases"/>
    <property type="match status" value="1"/>
</dbReference>
<dbReference type="Proteomes" id="UP001501842">
    <property type="component" value="Unassembled WGS sequence"/>
</dbReference>
<evidence type="ECO:0000256" key="4">
    <source>
        <dbReference type="ARBA" id="ARBA00023125"/>
    </source>
</evidence>
<evidence type="ECO:0000256" key="2">
    <source>
        <dbReference type="ARBA" id="ARBA00022898"/>
    </source>
</evidence>
<evidence type="ECO:0000256" key="1">
    <source>
        <dbReference type="ARBA" id="ARBA00005384"/>
    </source>
</evidence>
<feature type="compositionally biased region" description="Basic and acidic residues" evidence="6">
    <location>
        <begin position="93"/>
        <end position="103"/>
    </location>
</feature>
<keyword evidence="9" id="KW-1185">Reference proteome</keyword>
<dbReference type="InterPro" id="IPR000524">
    <property type="entry name" value="Tscrpt_reg_HTH_GntR"/>
</dbReference>
<dbReference type="Pfam" id="PF00155">
    <property type="entry name" value="Aminotran_1_2"/>
    <property type="match status" value="1"/>
</dbReference>
<comment type="similarity">
    <text evidence="1">In the C-terminal section; belongs to the class-I pyridoxal-phosphate-dependent aminotransferase family.</text>
</comment>
<dbReference type="EMBL" id="BAAATZ010000006">
    <property type="protein sequence ID" value="GAA2723557.1"/>
    <property type="molecule type" value="Genomic_DNA"/>
</dbReference>
<dbReference type="InterPro" id="IPR036388">
    <property type="entry name" value="WH-like_DNA-bd_sf"/>
</dbReference>
<organism evidence="8 9">
    <name type="scientific">Actinocorallia aurantiaca</name>
    <dbReference type="NCBI Taxonomy" id="46204"/>
    <lineage>
        <taxon>Bacteria</taxon>
        <taxon>Bacillati</taxon>
        <taxon>Actinomycetota</taxon>
        <taxon>Actinomycetes</taxon>
        <taxon>Streptosporangiales</taxon>
        <taxon>Thermomonosporaceae</taxon>
        <taxon>Actinocorallia</taxon>
    </lineage>
</organism>
<dbReference type="RefSeq" id="WP_344449903.1">
    <property type="nucleotide sequence ID" value="NZ_BAAATZ010000006.1"/>
</dbReference>
<evidence type="ECO:0000313" key="9">
    <source>
        <dbReference type="Proteomes" id="UP001501842"/>
    </source>
</evidence>
<keyword evidence="5" id="KW-0804">Transcription</keyword>
<comment type="caution">
    <text evidence="8">The sequence shown here is derived from an EMBL/GenBank/DDBJ whole genome shotgun (WGS) entry which is preliminary data.</text>
</comment>